<dbReference type="InParanoid" id="Q6KZA0"/>
<dbReference type="GO" id="GO:0009086">
    <property type="term" value="P:methionine biosynthetic process"/>
    <property type="evidence" value="ECO:0007669"/>
    <property type="project" value="TreeGrafter"/>
</dbReference>
<dbReference type="InterPro" id="IPR000534">
    <property type="entry name" value="Semialdehyde_DH_NAD-bd"/>
</dbReference>
<dbReference type="HOGENOM" id="CLU_049966_1_0_2"/>
<dbReference type="InterPro" id="IPR005676">
    <property type="entry name" value="Asp_semi-ald_DH_pep-lack"/>
</dbReference>
<dbReference type="PaxDb" id="263820-PTO1367"/>
<dbReference type="NCBIfam" id="NF006416">
    <property type="entry name" value="PRK08664.1"/>
    <property type="match status" value="1"/>
</dbReference>
<dbReference type="Pfam" id="PF02774">
    <property type="entry name" value="Semialdhyde_dhC"/>
    <property type="match status" value="1"/>
</dbReference>
<dbReference type="RefSeq" id="WP_011178168.1">
    <property type="nucleotide sequence ID" value="NC_005877.1"/>
</dbReference>
<dbReference type="Gene3D" id="3.40.50.720">
    <property type="entry name" value="NAD(P)-binding Rossmann-like Domain"/>
    <property type="match status" value="1"/>
</dbReference>
<dbReference type="FunCoup" id="Q6KZA0">
    <property type="interactions" value="188"/>
</dbReference>
<dbReference type="AlphaFoldDB" id="Q6KZA0"/>
<name>Q6KZA0_PICTO</name>
<feature type="domain" description="Semialdehyde dehydrogenase NAD-binding" evidence="5">
    <location>
        <begin position="5"/>
        <end position="131"/>
    </location>
</feature>
<dbReference type="InterPro" id="IPR036291">
    <property type="entry name" value="NAD(P)-bd_dom_sf"/>
</dbReference>
<dbReference type="PANTHER" id="PTHR46718">
    <property type="entry name" value="ASPARTATE-SEMIALDEHYDE DEHYDROGENASE"/>
    <property type="match status" value="1"/>
</dbReference>
<dbReference type="GO" id="GO:0046983">
    <property type="term" value="F:protein dimerization activity"/>
    <property type="evidence" value="ECO:0007669"/>
    <property type="project" value="InterPro"/>
</dbReference>
<dbReference type="CDD" id="cd18130">
    <property type="entry name" value="ASADH_C_arch_fung_like"/>
    <property type="match status" value="1"/>
</dbReference>
<gene>
    <name evidence="6" type="ordered locus">PTO1367</name>
</gene>
<dbReference type="Gene3D" id="3.30.360.10">
    <property type="entry name" value="Dihydrodipicolinate Reductase, domain 2"/>
    <property type="match status" value="1"/>
</dbReference>
<organism evidence="6 7">
    <name type="scientific">Picrophilus torridus (strain ATCC 700027 / DSM 9790 / JCM 10055 / NBRC 100828 / KAW 2/3)</name>
    <dbReference type="NCBI Taxonomy" id="1122961"/>
    <lineage>
        <taxon>Archaea</taxon>
        <taxon>Methanobacteriati</taxon>
        <taxon>Thermoplasmatota</taxon>
        <taxon>Thermoplasmata</taxon>
        <taxon>Thermoplasmatales</taxon>
        <taxon>Picrophilaceae</taxon>
        <taxon>Picrophilus</taxon>
    </lineage>
</organism>
<dbReference type="InterPro" id="IPR012280">
    <property type="entry name" value="Semialdhyde_DH_dimer_dom"/>
</dbReference>
<dbReference type="InterPro" id="IPR051823">
    <property type="entry name" value="ASADH-related"/>
</dbReference>
<dbReference type="SMART" id="SM00859">
    <property type="entry name" value="Semialdhyde_dh"/>
    <property type="match status" value="1"/>
</dbReference>
<dbReference type="eggNOG" id="arCOG00494">
    <property type="taxonomic scope" value="Archaea"/>
</dbReference>
<feature type="active site" description="Proton acceptor" evidence="4">
    <location>
        <position position="236"/>
    </location>
</feature>
<evidence type="ECO:0000256" key="4">
    <source>
        <dbReference type="PIRSR" id="PIRSR000148-1"/>
    </source>
</evidence>
<evidence type="ECO:0000313" key="6">
    <source>
        <dbReference type="EMBL" id="AAT43952.1"/>
    </source>
</evidence>
<dbReference type="PATRIC" id="fig|263820.9.peg.1421"/>
<sequence length="338" mass="38122">MSKIRVSLLGSTGMVGQKMVRLLENHPYIELAKVSASPNNTGKRYIDAVRWVENSEIPEYVSDMNLVSSDPNDHRDVDFVLSALPSEIAEGIETRLVSNGINVISNASPLRMRSDIPLINPEINYEHLYMLEDRDTKYVKNPNCTTTIMSMPLFDIINSDYERMYLTTMQAVSGAGFSGLPYMAINNNIIPYINGEEEKIPAEISKIFGYRNDDKIVNRNIKMSVTTVRVPVAVDHAGVLYINIKNFDIENFIKDIRNFKPLSRFSGLTMAPRQPIIIHEKNDAPQVHDVSGMEIHIGRLSYNDDTLRMYILGDNLIRGAAGITLLTLELMHAMKLDN</sequence>
<dbReference type="GO" id="GO:0004073">
    <property type="term" value="F:aspartate-semialdehyde dehydrogenase activity"/>
    <property type="evidence" value="ECO:0007669"/>
    <property type="project" value="UniProtKB-EC"/>
</dbReference>
<dbReference type="GO" id="GO:0050661">
    <property type="term" value="F:NADP binding"/>
    <property type="evidence" value="ECO:0007669"/>
    <property type="project" value="InterPro"/>
</dbReference>
<protein>
    <submittedName>
        <fullName evidence="6">Aspartate-semialdehyde dehydrogenase</fullName>
        <ecNumber evidence="6">1.2.1.11</ecNumber>
    </submittedName>
</protein>
<accession>Q6KZA0</accession>
<dbReference type="KEGG" id="pto:PTO1367"/>
<dbReference type="PANTHER" id="PTHR46718:SF1">
    <property type="entry name" value="ASPARTATE-SEMIALDEHYDE DEHYDROGENASE"/>
    <property type="match status" value="1"/>
</dbReference>
<evidence type="ECO:0000256" key="3">
    <source>
        <dbReference type="ARBA" id="ARBA00023002"/>
    </source>
</evidence>
<proteinExistence type="inferred from homology"/>
<dbReference type="GeneID" id="2845041"/>
<evidence type="ECO:0000256" key="1">
    <source>
        <dbReference type="ARBA" id="ARBA00010584"/>
    </source>
</evidence>
<dbReference type="EC" id="1.2.1.11" evidence="6"/>
<dbReference type="Pfam" id="PF01118">
    <property type="entry name" value="Semialdhyde_dh"/>
    <property type="match status" value="1"/>
</dbReference>
<dbReference type="STRING" id="263820.PTO1367"/>
<comment type="similarity">
    <text evidence="1">Belongs to the aspartate-semialdehyde dehydrogenase family.</text>
</comment>
<dbReference type="PIRSF" id="PIRSF000148">
    <property type="entry name" value="ASA_dh"/>
    <property type="match status" value="1"/>
</dbReference>
<keyword evidence="3 6" id="KW-0560">Oxidoreductase</keyword>
<evidence type="ECO:0000256" key="2">
    <source>
        <dbReference type="ARBA" id="ARBA00022857"/>
    </source>
</evidence>
<feature type="active site" description="Acyl-thioester intermediate" evidence="4">
    <location>
        <position position="144"/>
    </location>
</feature>
<keyword evidence="2" id="KW-0521">NADP</keyword>
<evidence type="ECO:0000313" key="7">
    <source>
        <dbReference type="Proteomes" id="UP000000438"/>
    </source>
</evidence>
<dbReference type="GO" id="GO:0009088">
    <property type="term" value="P:threonine biosynthetic process"/>
    <property type="evidence" value="ECO:0007669"/>
    <property type="project" value="UniProtKB-ARBA"/>
</dbReference>
<reference evidence="6 7" key="1">
    <citation type="journal article" date="2004" name="Proc. Natl. Acad. Sci. U.S.A.">
        <title>Genome sequence of Picrophilus torridus and its implications for life around pH 0.</title>
        <authorList>
            <person name="Futterer O."/>
            <person name="Angelov A."/>
            <person name="Liesegang H."/>
            <person name="Gottschalk G."/>
            <person name="Schleper C."/>
            <person name="Schepers B."/>
            <person name="Dock C."/>
            <person name="Antranikian G."/>
            <person name="Liebl W."/>
        </authorList>
    </citation>
    <scope>NUCLEOTIDE SEQUENCE [LARGE SCALE GENOMIC DNA]</scope>
    <source>
        <strain evidence="7">ATCC 700027 / DSM 9790 / JCM 10055 / NBRC 100828</strain>
    </source>
</reference>
<dbReference type="OrthoDB" id="38238at2157"/>
<dbReference type="EMBL" id="AE017261">
    <property type="protein sequence ID" value="AAT43952.1"/>
    <property type="molecule type" value="Genomic_DNA"/>
</dbReference>
<dbReference type="NCBIfam" id="TIGR00978">
    <property type="entry name" value="asd_EA"/>
    <property type="match status" value="1"/>
</dbReference>
<dbReference type="Proteomes" id="UP000000438">
    <property type="component" value="Chromosome"/>
</dbReference>
<dbReference type="GO" id="GO:0051287">
    <property type="term" value="F:NAD binding"/>
    <property type="evidence" value="ECO:0007669"/>
    <property type="project" value="InterPro"/>
</dbReference>
<dbReference type="CDD" id="cd02315">
    <property type="entry name" value="ScASADH_like_N"/>
    <property type="match status" value="1"/>
</dbReference>
<dbReference type="SUPFAM" id="SSF51735">
    <property type="entry name" value="NAD(P)-binding Rossmann-fold domains"/>
    <property type="match status" value="1"/>
</dbReference>
<dbReference type="SUPFAM" id="SSF55347">
    <property type="entry name" value="Glyceraldehyde-3-phosphate dehydrogenase-like, C-terminal domain"/>
    <property type="match status" value="1"/>
</dbReference>
<evidence type="ECO:0000259" key="5">
    <source>
        <dbReference type="SMART" id="SM00859"/>
    </source>
</evidence>